<dbReference type="EMBL" id="WIGM01001258">
    <property type="protein sequence ID" value="KAF6802542.1"/>
    <property type="molecule type" value="Genomic_DNA"/>
</dbReference>
<evidence type="ECO:0000259" key="2">
    <source>
        <dbReference type="PROSITE" id="PS50181"/>
    </source>
</evidence>
<proteinExistence type="predicted"/>
<sequence>MPLPKSQRRKRPSKASSDNSPGNKRPRYTKKSATTATKSVNIHDLPNELIWDIVKRVDENDNRKHLLSLSLCSKLFHSFAQEELYRHFEIRTPNTYRLLTRTLIENPPVRALVRKVAIILTGYHGFYRMQNACADFKSWPGQEFDESKLSTTDRHLLMLTKVVCGTNGNDNARCVLALCLLFLGRAEDVTLELDFFSRPSSRVLVTGLQMLTPSQGTDAFNFHHAPVFPAAKNVHLTGGTFVWLADTVFHKPFHLLPSLMAPNNLVEMSLKGDENRWSILDDVEFNRHLSLQSIRLEGSKSDSSGLCRLLRRCPDLKRLHVSLRYRRTAVADKDQASNINDVLLACCPKLEVLSLCTEGASDRFFRQRSHVLTCLTNMKDLRDLRISLDCFLDHPTTVEMLASHFADMLPPNVEKLGLDATCALRILNGKASANNPDAQAYKRGMERLIKNLCEATKTRLVRLKQIVIGFKFGKPVQWTREAEKLLAGTDVKISLKNTTASHMIWQDSWESMFD</sequence>
<name>A0A8H6IX72_9PEZI</name>
<dbReference type="Proteomes" id="UP000639643">
    <property type="component" value="Unassembled WGS sequence"/>
</dbReference>
<dbReference type="InterPro" id="IPR032675">
    <property type="entry name" value="LRR_dom_sf"/>
</dbReference>
<feature type="domain" description="F-box" evidence="2">
    <location>
        <begin position="39"/>
        <end position="88"/>
    </location>
</feature>
<dbReference type="Pfam" id="PF00646">
    <property type="entry name" value="F-box"/>
    <property type="match status" value="1"/>
</dbReference>
<dbReference type="InterPro" id="IPR001810">
    <property type="entry name" value="F-box_dom"/>
</dbReference>
<evidence type="ECO:0000313" key="3">
    <source>
        <dbReference type="EMBL" id="KAF6802542.1"/>
    </source>
</evidence>
<comment type="caution">
    <text evidence="3">The sequence shown here is derived from an EMBL/GenBank/DDBJ whole genome shotgun (WGS) entry which is preliminary data.</text>
</comment>
<organism evidence="3 4">
    <name type="scientific">Colletotrichum musicola</name>
    <dbReference type="NCBI Taxonomy" id="2175873"/>
    <lineage>
        <taxon>Eukaryota</taxon>
        <taxon>Fungi</taxon>
        <taxon>Dikarya</taxon>
        <taxon>Ascomycota</taxon>
        <taxon>Pezizomycotina</taxon>
        <taxon>Sordariomycetes</taxon>
        <taxon>Hypocreomycetidae</taxon>
        <taxon>Glomerellales</taxon>
        <taxon>Glomerellaceae</taxon>
        <taxon>Colletotrichum</taxon>
        <taxon>Colletotrichum orchidearum species complex</taxon>
    </lineage>
</organism>
<protein>
    <recommendedName>
        <fullName evidence="2">F-box domain-containing protein</fullName>
    </recommendedName>
</protein>
<dbReference type="OrthoDB" id="4848038at2759"/>
<dbReference type="PROSITE" id="PS50181">
    <property type="entry name" value="FBOX"/>
    <property type="match status" value="1"/>
</dbReference>
<dbReference type="AlphaFoldDB" id="A0A8H6IX72"/>
<evidence type="ECO:0000313" key="4">
    <source>
        <dbReference type="Proteomes" id="UP000639643"/>
    </source>
</evidence>
<reference evidence="3" key="1">
    <citation type="journal article" date="2020" name="Phytopathology">
        <title>Genome Sequence Resources of Colletotrichum truncatum, C. plurivorum, C. musicola, and C. sojae: Four Species Pathogenic to Soybean (Glycine max).</title>
        <authorList>
            <person name="Rogerio F."/>
            <person name="Boufleur T.R."/>
            <person name="Ciampi-Guillardi M."/>
            <person name="Sukno S.A."/>
            <person name="Thon M.R."/>
            <person name="Massola Junior N.S."/>
            <person name="Baroncelli R."/>
        </authorList>
    </citation>
    <scope>NUCLEOTIDE SEQUENCE</scope>
    <source>
        <strain evidence="3">LFN0074</strain>
    </source>
</reference>
<keyword evidence="4" id="KW-1185">Reference proteome</keyword>
<feature type="compositionally biased region" description="Basic residues" evidence="1">
    <location>
        <begin position="1"/>
        <end position="13"/>
    </location>
</feature>
<dbReference type="Gene3D" id="3.80.10.10">
    <property type="entry name" value="Ribonuclease Inhibitor"/>
    <property type="match status" value="1"/>
</dbReference>
<evidence type="ECO:0000256" key="1">
    <source>
        <dbReference type="SAM" id="MobiDB-lite"/>
    </source>
</evidence>
<gene>
    <name evidence="3" type="ORF">CMUS01_15322</name>
</gene>
<dbReference type="SUPFAM" id="SSF52047">
    <property type="entry name" value="RNI-like"/>
    <property type="match status" value="1"/>
</dbReference>
<feature type="region of interest" description="Disordered" evidence="1">
    <location>
        <begin position="1"/>
        <end position="37"/>
    </location>
</feature>
<accession>A0A8H6IX72</accession>